<dbReference type="SUPFAM" id="SSF51430">
    <property type="entry name" value="NAD(P)-linked oxidoreductase"/>
    <property type="match status" value="1"/>
</dbReference>
<protein>
    <recommendedName>
        <fullName evidence="5">NADP-dependent oxidoreductase domain-containing protein</fullName>
    </recommendedName>
</protein>
<sequence length="314" mass="34640">MAEEGAPASVPMVALAPGVDMPALGYGIGTPWFQATGDKVASLKEAIGIALDSGFRHIDEAEMYANSVTTGEALRAWMERTGTPRKGLFLTHKVISVDDPGIVATCRKSLESMGLDYFDLYLIHAPFHRSGEPFKKSLKEAWAEMESLVDAGAVRCIGVSNWRVQDLEEIYESARIKPVCNQVEANPYLQQPALLSYCQARSICVTFYGGQLSLTKEEVKGGPVDVVVEEVAKKHGVTPGQVLLRWGHQTGRVPITTTTKPERMVEYLRIFSFELSAAELDAISVAGRERQRRWFWTQCPQFAEDPSGEADSRL</sequence>
<evidence type="ECO:0000256" key="2">
    <source>
        <dbReference type="PIRSR" id="PIRSR000097-1"/>
    </source>
</evidence>
<organism evidence="6">
    <name type="scientific">Alexandrium monilatum</name>
    <dbReference type="NCBI Taxonomy" id="311494"/>
    <lineage>
        <taxon>Eukaryota</taxon>
        <taxon>Sar</taxon>
        <taxon>Alveolata</taxon>
        <taxon>Dinophyceae</taxon>
        <taxon>Gonyaulacales</taxon>
        <taxon>Pyrocystaceae</taxon>
        <taxon>Alexandrium</taxon>
    </lineage>
</organism>
<reference evidence="6" key="1">
    <citation type="submission" date="2021-01" db="EMBL/GenBank/DDBJ databases">
        <authorList>
            <person name="Corre E."/>
            <person name="Pelletier E."/>
            <person name="Niang G."/>
            <person name="Scheremetjew M."/>
            <person name="Finn R."/>
            <person name="Kale V."/>
            <person name="Holt S."/>
            <person name="Cochrane G."/>
            <person name="Meng A."/>
            <person name="Brown T."/>
            <person name="Cohen L."/>
        </authorList>
    </citation>
    <scope>NUCLEOTIDE SEQUENCE</scope>
    <source>
        <strain evidence="6">CCMP3105</strain>
    </source>
</reference>
<dbReference type="GO" id="GO:0016652">
    <property type="term" value="F:oxidoreductase activity, acting on NAD(P)H as acceptor"/>
    <property type="evidence" value="ECO:0007669"/>
    <property type="project" value="InterPro"/>
</dbReference>
<evidence type="ECO:0000313" key="6">
    <source>
        <dbReference type="EMBL" id="CAE4568206.1"/>
    </source>
</evidence>
<dbReference type="FunFam" id="3.20.20.100:FF:000002">
    <property type="entry name" value="2,5-diketo-D-gluconic acid reductase A"/>
    <property type="match status" value="1"/>
</dbReference>
<dbReference type="PIRSF" id="PIRSF000097">
    <property type="entry name" value="AKR"/>
    <property type="match status" value="1"/>
</dbReference>
<proteinExistence type="predicted"/>
<evidence type="ECO:0000256" key="4">
    <source>
        <dbReference type="PIRSR" id="PIRSR000097-3"/>
    </source>
</evidence>
<dbReference type="InterPro" id="IPR020471">
    <property type="entry name" value="AKR"/>
</dbReference>
<accession>A0A7S4Q141</accession>
<dbReference type="GO" id="GO:0016616">
    <property type="term" value="F:oxidoreductase activity, acting on the CH-OH group of donors, NAD or NADP as acceptor"/>
    <property type="evidence" value="ECO:0007669"/>
    <property type="project" value="UniProtKB-ARBA"/>
</dbReference>
<evidence type="ECO:0000256" key="3">
    <source>
        <dbReference type="PIRSR" id="PIRSR000097-2"/>
    </source>
</evidence>
<name>A0A7S4Q141_9DINO</name>
<gene>
    <name evidence="6" type="ORF">AMON00008_LOCUS7825</name>
</gene>
<dbReference type="Gene3D" id="3.20.20.100">
    <property type="entry name" value="NADP-dependent oxidoreductase domain"/>
    <property type="match status" value="1"/>
</dbReference>
<dbReference type="EMBL" id="HBNR01012113">
    <property type="protein sequence ID" value="CAE4568206.1"/>
    <property type="molecule type" value="Transcribed_RNA"/>
</dbReference>
<evidence type="ECO:0000259" key="5">
    <source>
        <dbReference type="Pfam" id="PF00248"/>
    </source>
</evidence>
<evidence type="ECO:0000256" key="1">
    <source>
        <dbReference type="ARBA" id="ARBA00023002"/>
    </source>
</evidence>
<dbReference type="Pfam" id="PF00248">
    <property type="entry name" value="Aldo_ket_red"/>
    <property type="match status" value="1"/>
</dbReference>
<dbReference type="InterPro" id="IPR023210">
    <property type="entry name" value="NADP_OxRdtase_dom"/>
</dbReference>
<feature type="active site" description="Proton donor" evidence="2">
    <location>
        <position position="64"/>
    </location>
</feature>
<dbReference type="PANTHER" id="PTHR11732">
    <property type="entry name" value="ALDO/KETO REDUCTASE"/>
    <property type="match status" value="1"/>
</dbReference>
<dbReference type="CDD" id="cd19120">
    <property type="entry name" value="AKR_AKR3C2-3"/>
    <property type="match status" value="1"/>
</dbReference>
<dbReference type="InterPro" id="IPR036812">
    <property type="entry name" value="NAD(P)_OxRdtase_dom_sf"/>
</dbReference>
<dbReference type="AlphaFoldDB" id="A0A7S4Q141"/>
<dbReference type="PRINTS" id="PR00069">
    <property type="entry name" value="ALDKETRDTASE"/>
</dbReference>
<feature type="binding site" evidence="3">
    <location>
        <position position="124"/>
    </location>
    <ligand>
        <name>substrate</name>
    </ligand>
</feature>
<keyword evidence="1" id="KW-0560">Oxidoreductase</keyword>
<feature type="domain" description="NADP-dependent oxidoreductase" evidence="5">
    <location>
        <begin position="41"/>
        <end position="283"/>
    </location>
</feature>
<dbReference type="InterPro" id="IPR044494">
    <property type="entry name" value="AKR3C2/3"/>
</dbReference>
<feature type="site" description="Lowers pKa of active site Tyr" evidence="4">
    <location>
        <position position="93"/>
    </location>
</feature>